<evidence type="ECO:0000256" key="2">
    <source>
        <dbReference type="ARBA" id="ARBA00023242"/>
    </source>
</evidence>
<dbReference type="PhylomeDB" id="B3RLV4"/>
<dbReference type="GO" id="GO:0006351">
    <property type="term" value="P:DNA-templated transcription"/>
    <property type="evidence" value="ECO:0007669"/>
    <property type="project" value="InterPro"/>
</dbReference>
<dbReference type="HOGENOM" id="CLU_1291862_0_0_1"/>
<accession>B3RLV4</accession>
<dbReference type="GO" id="GO:0017053">
    <property type="term" value="C:transcription repressor complex"/>
    <property type="evidence" value="ECO:0007669"/>
    <property type="project" value="InterPro"/>
</dbReference>
<evidence type="ECO:0000256" key="1">
    <source>
        <dbReference type="ARBA" id="ARBA00004123"/>
    </source>
</evidence>
<dbReference type="GO" id="GO:0005634">
    <property type="term" value="C:nucleus"/>
    <property type="evidence" value="ECO:0007669"/>
    <property type="project" value="UniProtKB-SubCell"/>
</dbReference>
<keyword evidence="2" id="KW-0539">Nucleus</keyword>
<protein>
    <recommendedName>
        <fullName evidence="4">DIRP domain-containing protein</fullName>
    </recommendedName>
</protein>
<organism evidence="5 6">
    <name type="scientific">Trichoplax adhaerens</name>
    <name type="common">Trichoplax reptans</name>
    <dbReference type="NCBI Taxonomy" id="10228"/>
    <lineage>
        <taxon>Eukaryota</taxon>
        <taxon>Metazoa</taxon>
        <taxon>Placozoa</taxon>
        <taxon>Uniplacotomia</taxon>
        <taxon>Trichoplacea</taxon>
        <taxon>Trichoplacidae</taxon>
        <taxon>Trichoplax</taxon>
    </lineage>
</organism>
<dbReference type="KEGG" id="tad:TRIADDRAFT_19868"/>
<keyword evidence="6" id="KW-1185">Reference proteome</keyword>
<name>B3RLV4_TRIAD</name>
<evidence type="ECO:0000313" key="6">
    <source>
        <dbReference type="Proteomes" id="UP000009022"/>
    </source>
</evidence>
<dbReference type="SMART" id="SM01135">
    <property type="entry name" value="DIRP"/>
    <property type="match status" value="1"/>
</dbReference>
<gene>
    <name evidence="5" type="ORF">TRIADDRAFT_19868</name>
</gene>
<sequence length="214" mass="24776">GKSLKNLLKLSKAHKWCYNEWFYSNIDKALFDGDSEFVLCLKESFPGLKTRKLTRFQWGLLRRLMGRPRRCSATFFEEERNVLKDKRQKIRSLQQKKTIDLELVKDLPEEIPPLLVVGTSVTAFLRNPQRGLFTGRIEAVDTANKRYRITFDRPGLGTHYIDDTEVLSEEPVESIFKSSLVAKQRPRSSSSLFSNVTPPRSVRQTPHFTATVRK</sequence>
<proteinExistence type="predicted"/>
<dbReference type="Pfam" id="PF06584">
    <property type="entry name" value="DIRP"/>
    <property type="match status" value="1"/>
</dbReference>
<feature type="region of interest" description="Disordered" evidence="3">
    <location>
        <begin position="183"/>
        <end position="214"/>
    </location>
</feature>
<feature type="domain" description="DIRP" evidence="4">
    <location>
        <begin position="22"/>
        <end position="127"/>
    </location>
</feature>
<dbReference type="InterPro" id="IPR010561">
    <property type="entry name" value="LIN-9/ALY1"/>
</dbReference>
<dbReference type="InParanoid" id="B3RLV4"/>
<dbReference type="OrthoDB" id="2339771at2759"/>
<dbReference type="PANTHER" id="PTHR21689">
    <property type="entry name" value="LIN-9"/>
    <property type="match status" value="1"/>
</dbReference>
<dbReference type="PANTHER" id="PTHR21689:SF2">
    <property type="entry name" value="PROTEIN LIN-9 HOMOLOG"/>
    <property type="match status" value="1"/>
</dbReference>
<evidence type="ECO:0000256" key="3">
    <source>
        <dbReference type="SAM" id="MobiDB-lite"/>
    </source>
</evidence>
<dbReference type="eggNOG" id="KOG1019">
    <property type="taxonomic scope" value="Eukaryota"/>
</dbReference>
<dbReference type="RefSeq" id="XP_002108792.1">
    <property type="nucleotide sequence ID" value="XM_002108756.1"/>
</dbReference>
<dbReference type="OMA" id="NEWFYSN"/>
<dbReference type="EMBL" id="DS985241">
    <property type="protein sequence ID" value="EDV29590.1"/>
    <property type="molecule type" value="Genomic_DNA"/>
</dbReference>
<feature type="compositionally biased region" description="Polar residues" evidence="3">
    <location>
        <begin position="187"/>
        <end position="208"/>
    </location>
</feature>
<dbReference type="GeneID" id="6750006"/>
<dbReference type="CTD" id="6750006"/>
<reference evidence="5 6" key="1">
    <citation type="journal article" date="2008" name="Nature">
        <title>The Trichoplax genome and the nature of placozoans.</title>
        <authorList>
            <person name="Srivastava M."/>
            <person name="Begovic E."/>
            <person name="Chapman J."/>
            <person name="Putnam N.H."/>
            <person name="Hellsten U."/>
            <person name="Kawashima T."/>
            <person name="Kuo A."/>
            <person name="Mitros T."/>
            <person name="Salamov A."/>
            <person name="Carpenter M.L."/>
            <person name="Signorovitch A.Y."/>
            <person name="Moreno M.A."/>
            <person name="Kamm K."/>
            <person name="Grimwood J."/>
            <person name="Schmutz J."/>
            <person name="Shapiro H."/>
            <person name="Grigoriev I.V."/>
            <person name="Buss L.W."/>
            <person name="Schierwater B."/>
            <person name="Dellaporta S.L."/>
            <person name="Rokhsar D.S."/>
        </authorList>
    </citation>
    <scope>NUCLEOTIDE SEQUENCE [LARGE SCALE GENOMIC DNA]</scope>
    <source>
        <strain evidence="5 6">Grell-BS-1999</strain>
    </source>
</reference>
<comment type="subcellular location">
    <subcellularLocation>
        <location evidence="1">Nucleus</location>
    </subcellularLocation>
</comment>
<evidence type="ECO:0000313" key="5">
    <source>
        <dbReference type="EMBL" id="EDV29590.1"/>
    </source>
</evidence>
<feature type="non-terminal residue" evidence="5">
    <location>
        <position position="1"/>
    </location>
</feature>
<dbReference type="InterPro" id="IPR033471">
    <property type="entry name" value="DIRP"/>
</dbReference>
<dbReference type="Proteomes" id="UP000009022">
    <property type="component" value="Unassembled WGS sequence"/>
</dbReference>
<dbReference type="AlphaFoldDB" id="B3RLV4"/>
<dbReference type="STRING" id="10228.B3RLV4"/>
<evidence type="ECO:0000259" key="4">
    <source>
        <dbReference type="SMART" id="SM01135"/>
    </source>
</evidence>